<dbReference type="AlphaFoldDB" id="A0AA92TSA5"/>
<reference evidence="3 4" key="1">
    <citation type="submission" date="2018-08" db="EMBL/GenBank/DDBJ databases">
        <title>A genome reference for cultivated species of the human gut microbiota.</title>
        <authorList>
            <person name="Zou Y."/>
            <person name="Xue W."/>
            <person name="Luo G."/>
        </authorList>
    </citation>
    <scope>NUCLEOTIDE SEQUENCE [LARGE SCALE GENOMIC DNA]</scope>
    <source>
        <strain evidence="3 4">AF15-25</strain>
    </source>
</reference>
<name>A0AA92TSA5_9BACT</name>
<evidence type="ECO:0000256" key="1">
    <source>
        <dbReference type="SAM" id="Coils"/>
    </source>
</evidence>
<dbReference type="Proteomes" id="UP000285236">
    <property type="component" value="Unassembled WGS sequence"/>
</dbReference>
<evidence type="ECO:0000313" key="4">
    <source>
        <dbReference type="Proteomes" id="UP000285236"/>
    </source>
</evidence>
<dbReference type="RefSeq" id="WP_118079973.1">
    <property type="nucleotide sequence ID" value="NZ_QRYP01000015.1"/>
</dbReference>
<evidence type="ECO:0000256" key="2">
    <source>
        <dbReference type="SAM" id="Phobius"/>
    </source>
</evidence>
<feature type="coiled-coil region" evidence="1">
    <location>
        <begin position="40"/>
        <end position="91"/>
    </location>
</feature>
<organism evidence="3 4">
    <name type="scientific">Segatella copri</name>
    <dbReference type="NCBI Taxonomy" id="165179"/>
    <lineage>
        <taxon>Bacteria</taxon>
        <taxon>Pseudomonadati</taxon>
        <taxon>Bacteroidota</taxon>
        <taxon>Bacteroidia</taxon>
        <taxon>Bacteroidales</taxon>
        <taxon>Prevotellaceae</taxon>
        <taxon>Segatella</taxon>
    </lineage>
</organism>
<keyword evidence="1" id="KW-0175">Coiled coil</keyword>
<accession>A0AA92TSA5</accession>
<sequence>MGKTLENKFFNILSSLDSIWAKIAIIGIFVCTGFKFGCYYKETQMKLEQLEEEKKEWLKTARYIDSLRNANNELQKENSLLLVKVERYSSQKIQYEREK</sequence>
<dbReference type="EMBL" id="QRYP01000015">
    <property type="protein sequence ID" value="RGU97258.1"/>
    <property type="molecule type" value="Genomic_DNA"/>
</dbReference>
<feature type="transmembrane region" description="Helical" evidence="2">
    <location>
        <begin position="20"/>
        <end position="40"/>
    </location>
</feature>
<evidence type="ECO:0000313" key="3">
    <source>
        <dbReference type="EMBL" id="RGU97258.1"/>
    </source>
</evidence>
<proteinExistence type="predicted"/>
<comment type="caution">
    <text evidence="3">The sequence shown here is derived from an EMBL/GenBank/DDBJ whole genome shotgun (WGS) entry which is preliminary data.</text>
</comment>
<keyword evidence="2" id="KW-1133">Transmembrane helix</keyword>
<keyword evidence="2" id="KW-0812">Transmembrane</keyword>
<keyword evidence="2" id="KW-0472">Membrane</keyword>
<protein>
    <submittedName>
        <fullName evidence="3">Uncharacterized protein</fullName>
    </submittedName>
</protein>
<gene>
    <name evidence="3" type="ORF">DWW35_07290</name>
</gene>